<organism evidence="7 8">
    <name type="scientific">Mycolicibacterium madagascariense</name>
    <dbReference type="NCBI Taxonomy" id="212765"/>
    <lineage>
        <taxon>Bacteria</taxon>
        <taxon>Bacillati</taxon>
        <taxon>Actinomycetota</taxon>
        <taxon>Actinomycetes</taxon>
        <taxon>Mycobacteriales</taxon>
        <taxon>Mycobacteriaceae</taxon>
        <taxon>Mycolicibacterium</taxon>
    </lineage>
</organism>
<keyword evidence="2" id="KW-0732">Signal</keyword>
<keyword evidence="1" id="KW-1003">Cell membrane</keyword>
<name>A0A7I7XI19_9MYCO</name>
<gene>
    <name evidence="7" type="ORF">MMAD_31190</name>
</gene>
<feature type="region of interest" description="Disordered" evidence="6">
    <location>
        <begin position="1"/>
        <end position="28"/>
    </location>
</feature>
<dbReference type="Pfam" id="PF05481">
    <property type="entry name" value="Myco_19_kDa"/>
    <property type="match status" value="1"/>
</dbReference>
<dbReference type="AlphaFoldDB" id="A0A7I7XI19"/>
<accession>A0A7I7XI19</accession>
<evidence type="ECO:0000256" key="4">
    <source>
        <dbReference type="ARBA" id="ARBA00023139"/>
    </source>
</evidence>
<dbReference type="EMBL" id="AP022610">
    <property type="protein sequence ID" value="BBZ28824.1"/>
    <property type="molecule type" value="Genomic_DNA"/>
</dbReference>
<keyword evidence="4" id="KW-0564">Palmitate</keyword>
<reference evidence="7 8" key="1">
    <citation type="journal article" date="2019" name="Emerg. Microbes Infect.">
        <title>Comprehensive subspecies identification of 175 nontuberculous mycobacteria species based on 7547 genomic profiles.</title>
        <authorList>
            <person name="Matsumoto Y."/>
            <person name="Kinjo T."/>
            <person name="Motooka D."/>
            <person name="Nabeya D."/>
            <person name="Jung N."/>
            <person name="Uechi K."/>
            <person name="Horii T."/>
            <person name="Iida T."/>
            <person name="Fujita J."/>
            <person name="Nakamura S."/>
        </authorList>
    </citation>
    <scope>NUCLEOTIDE SEQUENCE [LARGE SCALE GENOMIC DNA]</scope>
    <source>
        <strain evidence="7 8">JCM 13574</strain>
    </source>
</reference>
<dbReference type="InterPro" id="IPR008691">
    <property type="entry name" value="LpqH"/>
</dbReference>
<protein>
    <recommendedName>
        <fullName evidence="9">Lipoprotein LpqH</fullName>
    </recommendedName>
</protein>
<evidence type="ECO:0000313" key="8">
    <source>
        <dbReference type="Proteomes" id="UP000466517"/>
    </source>
</evidence>
<evidence type="ECO:0000256" key="2">
    <source>
        <dbReference type="ARBA" id="ARBA00022729"/>
    </source>
</evidence>
<evidence type="ECO:0000256" key="3">
    <source>
        <dbReference type="ARBA" id="ARBA00023136"/>
    </source>
</evidence>
<keyword evidence="5" id="KW-0449">Lipoprotein</keyword>
<dbReference type="Proteomes" id="UP000466517">
    <property type="component" value="Chromosome"/>
</dbReference>
<evidence type="ECO:0000256" key="5">
    <source>
        <dbReference type="ARBA" id="ARBA00023288"/>
    </source>
</evidence>
<dbReference type="GO" id="GO:0016020">
    <property type="term" value="C:membrane"/>
    <property type="evidence" value="ECO:0007669"/>
    <property type="project" value="InterPro"/>
</dbReference>
<evidence type="ECO:0000256" key="1">
    <source>
        <dbReference type="ARBA" id="ARBA00022475"/>
    </source>
</evidence>
<sequence>MTVDGQDQNVAGAVTCTPSGDNVDIGIGDPTDGFGAVVTNTDPPAVHAVGLGSAGGSTLGYSDAAESPGNAAATKQGNGYKITGTAVGMDPTNSQTVTKPFEMDVACP</sequence>
<keyword evidence="3" id="KW-0472">Membrane</keyword>
<proteinExistence type="predicted"/>
<dbReference type="KEGG" id="mmag:MMAD_31190"/>
<evidence type="ECO:0000313" key="7">
    <source>
        <dbReference type="EMBL" id="BBZ28824.1"/>
    </source>
</evidence>
<evidence type="ECO:0008006" key="9">
    <source>
        <dbReference type="Google" id="ProtNLM"/>
    </source>
</evidence>
<keyword evidence="8" id="KW-1185">Reference proteome</keyword>
<evidence type="ECO:0000256" key="6">
    <source>
        <dbReference type="SAM" id="MobiDB-lite"/>
    </source>
</evidence>